<keyword evidence="4" id="KW-0966">Cell projection</keyword>
<keyword evidence="7" id="KW-0175">Coiled coil</keyword>
<keyword evidence="3" id="KW-0206">Cytoskeleton</keyword>
<protein>
    <recommendedName>
        <fullName evidence="6">Cilia- and flagella-associated protein 91</fullName>
    </recommendedName>
</protein>
<evidence type="ECO:0000256" key="1">
    <source>
        <dbReference type="ARBA" id="ARBA00004430"/>
    </source>
</evidence>
<sequence>MYGYIPPWEYVESGRHINTEISGRDRPKFFNRPVVPRINPNESGQIHLAQTRVHGVVPNTYVDPQTLQQQTTPAKTRRVEQARFDRTAASLDLAATIEDGNHRTIMCQTDMRENECQTDPYTPDYYVEDGKNPEVLAIMTLKYAEGLPAGLAEVEMIDRVRRRKAVEMNLPQGSDDASMQKRLEELEALEQVEWNEREEHIKELQEERLKQTATALYKREAKREEASSNRLETVKKNKMEETAVLKDKYKLKRQKAARMLEQTYSNPTKAHTRRDIISDYAKHGTRGKAVETRSLVEKMQATNYDVRPTLLGFPEGVQELQRTEAPKIQRLKKVDTLPPQEIIIDEMPTNYRKRLARQVVTDLDFANQTIIKSKSGPVGTTSIQDLYRATPRLIRPDTPTLVLEGDDEEEKEEALILLQRLLRGRSVQNDFFEGKERCHGLIEELQAAQKAKESEHKYQHLIADEKFKEKQENIVDGVIDAIQGDIVYTTLDYLAKELIRQREAAKFEKLRLQAETTRQTREREERKRREEEEKLRQREDAQYFQIQKINDYTIHTYLTGLVNNNIDFSAYQTALNEQLEIIDMEAAAEDEGKTKEDEVCELMMNFVIPQVQKEQNKTKSDYALVERAKAQSAHIAALAVVDEVLK</sequence>
<evidence type="ECO:0000256" key="5">
    <source>
        <dbReference type="ARBA" id="ARBA00029468"/>
    </source>
</evidence>
<evidence type="ECO:0000259" key="8">
    <source>
        <dbReference type="Pfam" id="PF14738"/>
    </source>
</evidence>
<dbReference type="AlphaFoldDB" id="A0A7S4GBL2"/>
<evidence type="ECO:0000256" key="7">
    <source>
        <dbReference type="SAM" id="Coils"/>
    </source>
</evidence>
<dbReference type="EMBL" id="HBJA01124228">
    <property type="protein sequence ID" value="CAE0831491.1"/>
    <property type="molecule type" value="Transcribed_RNA"/>
</dbReference>
<dbReference type="InterPro" id="IPR026720">
    <property type="entry name" value="CFAP91"/>
</dbReference>
<dbReference type="Pfam" id="PF14738">
    <property type="entry name" value="CFAP91"/>
    <property type="match status" value="1"/>
</dbReference>
<organism evidence="9">
    <name type="scientific">Eutreptiella gymnastica</name>
    <dbReference type="NCBI Taxonomy" id="73025"/>
    <lineage>
        <taxon>Eukaryota</taxon>
        <taxon>Discoba</taxon>
        <taxon>Euglenozoa</taxon>
        <taxon>Euglenida</taxon>
        <taxon>Spirocuta</taxon>
        <taxon>Euglenophyceae</taxon>
        <taxon>Eutreptiales</taxon>
        <taxon>Eutreptiaceae</taxon>
        <taxon>Eutreptiella</taxon>
    </lineage>
</organism>
<comment type="similarity">
    <text evidence="5">Belongs to the CFAP91 family.</text>
</comment>
<evidence type="ECO:0000313" key="9">
    <source>
        <dbReference type="EMBL" id="CAE0831491.1"/>
    </source>
</evidence>
<reference evidence="9" key="1">
    <citation type="submission" date="2021-01" db="EMBL/GenBank/DDBJ databases">
        <authorList>
            <person name="Corre E."/>
            <person name="Pelletier E."/>
            <person name="Niang G."/>
            <person name="Scheremetjew M."/>
            <person name="Finn R."/>
            <person name="Kale V."/>
            <person name="Holt S."/>
            <person name="Cochrane G."/>
            <person name="Meng A."/>
            <person name="Brown T."/>
            <person name="Cohen L."/>
        </authorList>
    </citation>
    <scope>NUCLEOTIDE SEQUENCE</scope>
    <source>
        <strain evidence="9">CCMP1594</strain>
    </source>
</reference>
<keyword evidence="2" id="KW-0963">Cytoplasm</keyword>
<evidence type="ECO:0000256" key="6">
    <source>
        <dbReference type="ARBA" id="ARBA00029555"/>
    </source>
</evidence>
<comment type="subcellular location">
    <subcellularLocation>
        <location evidence="1">Cytoplasm</location>
        <location evidence="1">Cytoskeleton</location>
        <location evidence="1">Cilium axoneme</location>
    </subcellularLocation>
</comment>
<dbReference type="PANTHER" id="PTHR22455:SF10">
    <property type="entry name" value="CILIA- AND FLAGELLA-ASSOCIATED PROTEIN 91"/>
    <property type="match status" value="1"/>
</dbReference>
<name>A0A7S4GBL2_9EUGL</name>
<feature type="domain" description="CFAP91" evidence="8">
    <location>
        <begin position="108"/>
        <end position="258"/>
    </location>
</feature>
<dbReference type="GO" id="GO:0005930">
    <property type="term" value="C:axoneme"/>
    <property type="evidence" value="ECO:0007669"/>
    <property type="project" value="UniProtKB-SubCell"/>
</dbReference>
<dbReference type="PANTHER" id="PTHR22455">
    <property type="entry name" value="CILIA- AND FLAGELLA-ASSOCIATED PROTEIN 91"/>
    <property type="match status" value="1"/>
</dbReference>
<evidence type="ECO:0000256" key="3">
    <source>
        <dbReference type="ARBA" id="ARBA00023212"/>
    </source>
</evidence>
<evidence type="ECO:0000256" key="4">
    <source>
        <dbReference type="ARBA" id="ARBA00023273"/>
    </source>
</evidence>
<dbReference type="InterPro" id="IPR032840">
    <property type="entry name" value="CFAP91_dom"/>
</dbReference>
<gene>
    <name evidence="9" type="ORF">EGYM00163_LOCUS42773</name>
</gene>
<feature type="coiled-coil region" evidence="7">
    <location>
        <begin position="495"/>
        <end position="541"/>
    </location>
</feature>
<accession>A0A7S4GBL2</accession>
<proteinExistence type="inferred from homology"/>
<evidence type="ECO:0000256" key="2">
    <source>
        <dbReference type="ARBA" id="ARBA00022490"/>
    </source>
</evidence>